<dbReference type="PANTHER" id="PTHR25465:SF5">
    <property type="entry name" value="E3 UBIQUITIN_ISG15 LIGASE TRIM25-RELATED"/>
    <property type="match status" value="1"/>
</dbReference>
<evidence type="ECO:0000313" key="9">
    <source>
        <dbReference type="Ensembl" id="ENSNMLP00000015922.1"/>
    </source>
</evidence>
<dbReference type="SMART" id="SM00449">
    <property type="entry name" value="SPRY"/>
    <property type="match status" value="1"/>
</dbReference>
<evidence type="ECO:0000256" key="4">
    <source>
        <dbReference type="ARBA" id="ARBA00022833"/>
    </source>
</evidence>
<keyword evidence="10" id="KW-1185">Reference proteome</keyword>
<reference evidence="9" key="2">
    <citation type="submission" date="2025-09" db="UniProtKB">
        <authorList>
            <consortium name="Ensembl"/>
        </authorList>
    </citation>
    <scope>IDENTIFICATION</scope>
</reference>
<dbReference type="InterPro" id="IPR006574">
    <property type="entry name" value="PRY"/>
</dbReference>
<dbReference type="Proteomes" id="UP000694523">
    <property type="component" value="Unplaced"/>
</dbReference>
<dbReference type="InterPro" id="IPR001841">
    <property type="entry name" value="Znf_RING"/>
</dbReference>
<evidence type="ECO:0000256" key="3">
    <source>
        <dbReference type="ARBA" id="ARBA00022771"/>
    </source>
</evidence>
<evidence type="ECO:0000259" key="7">
    <source>
        <dbReference type="PROSITE" id="PS50089"/>
    </source>
</evidence>
<evidence type="ECO:0000256" key="1">
    <source>
        <dbReference type="ARBA" id="ARBA00022588"/>
    </source>
</evidence>
<dbReference type="SUPFAM" id="SSF49899">
    <property type="entry name" value="Concanavalin A-like lectins/glucanases"/>
    <property type="match status" value="1"/>
</dbReference>
<proteinExistence type="predicted"/>
<keyword evidence="5" id="KW-0391">Immunity</keyword>
<keyword evidence="3 6" id="KW-0863">Zinc-finger</keyword>
<dbReference type="Ensembl" id="ENSNMLT00000017886.1">
    <property type="protein sequence ID" value="ENSNMLP00000015922.1"/>
    <property type="gene ID" value="ENSNMLG00000010524.1"/>
</dbReference>
<dbReference type="Pfam" id="PF15227">
    <property type="entry name" value="zf-C3HC4_4"/>
    <property type="match status" value="1"/>
</dbReference>
<keyword evidence="2" id="KW-0479">Metal-binding</keyword>
<dbReference type="SMART" id="SM00184">
    <property type="entry name" value="RING"/>
    <property type="match status" value="1"/>
</dbReference>
<dbReference type="AlphaFoldDB" id="A0A8C6T8F3"/>
<dbReference type="CDD" id="cd16040">
    <property type="entry name" value="SPRY_PRY_SNTX"/>
    <property type="match status" value="1"/>
</dbReference>
<dbReference type="PROSITE" id="PS50089">
    <property type="entry name" value="ZF_RING_2"/>
    <property type="match status" value="1"/>
</dbReference>
<dbReference type="InterPro" id="IPR001870">
    <property type="entry name" value="B30.2/SPRY"/>
</dbReference>
<evidence type="ECO:0000256" key="5">
    <source>
        <dbReference type="ARBA" id="ARBA00022859"/>
    </source>
</evidence>
<organism evidence="9 10">
    <name type="scientific">Neogobius melanostomus</name>
    <name type="common">round goby</name>
    <dbReference type="NCBI Taxonomy" id="47308"/>
    <lineage>
        <taxon>Eukaryota</taxon>
        <taxon>Metazoa</taxon>
        <taxon>Chordata</taxon>
        <taxon>Craniata</taxon>
        <taxon>Vertebrata</taxon>
        <taxon>Euteleostomi</taxon>
        <taxon>Actinopterygii</taxon>
        <taxon>Neopterygii</taxon>
        <taxon>Teleostei</taxon>
        <taxon>Neoteleostei</taxon>
        <taxon>Acanthomorphata</taxon>
        <taxon>Gobiaria</taxon>
        <taxon>Gobiiformes</taxon>
        <taxon>Gobioidei</taxon>
        <taxon>Gobiidae</taxon>
        <taxon>Benthophilinae</taxon>
        <taxon>Neogobiini</taxon>
        <taxon>Neogobius</taxon>
    </lineage>
</organism>
<feature type="domain" description="RING-type" evidence="7">
    <location>
        <begin position="15"/>
        <end position="55"/>
    </location>
</feature>
<feature type="domain" description="B30.2/SPRY" evidence="8">
    <location>
        <begin position="196"/>
        <end position="389"/>
    </location>
</feature>
<dbReference type="InterPro" id="IPR013320">
    <property type="entry name" value="ConA-like_dom_sf"/>
</dbReference>
<evidence type="ECO:0000256" key="6">
    <source>
        <dbReference type="PROSITE-ProRule" id="PRU00175"/>
    </source>
</evidence>
<name>A0A8C6T8F3_9GOBI</name>
<dbReference type="InterPro" id="IPR051051">
    <property type="entry name" value="E3_ubiq-ligase_TRIM/RNF"/>
</dbReference>
<dbReference type="PROSITE" id="PS50188">
    <property type="entry name" value="B302_SPRY"/>
    <property type="match status" value="1"/>
</dbReference>
<evidence type="ECO:0000313" key="10">
    <source>
        <dbReference type="Proteomes" id="UP000694523"/>
    </source>
</evidence>
<keyword evidence="4" id="KW-0862">Zinc</keyword>
<reference evidence="9" key="1">
    <citation type="submission" date="2025-08" db="UniProtKB">
        <authorList>
            <consortium name="Ensembl"/>
        </authorList>
    </citation>
    <scope>IDENTIFICATION</scope>
</reference>
<dbReference type="GO" id="GO:0008270">
    <property type="term" value="F:zinc ion binding"/>
    <property type="evidence" value="ECO:0007669"/>
    <property type="project" value="UniProtKB-KW"/>
</dbReference>
<dbReference type="GO" id="GO:0045087">
    <property type="term" value="P:innate immune response"/>
    <property type="evidence" value="ECO:0007669"/>
    <property type="project" value="UniProtKB-KW"/>
</dbReference>
<dbReference type="GO" id="GO:0005737">
    <property type="term" value="C:cytoplasm"/>
    <property type="evidence" value="ECO:0007669"/>
    <property type="project" value="UniProtKB-ARBA"/>
</dbReference>
<dbReference type="PROSITE" id="PS00518">
    <property type="entry name" value="ZF_RING_1"/>
    <property type="match status" value="1"/>
</dbReference>
<evidence type="ECO:0000256" key="2">
    <source>
        <dbReference type="ARBA" id="ARBA00022723"/>
    </source>
</evidence>
<keyword evidence="1" id="KW-0399">Innate immunity</keyword>
<dbReference type="InterPro" id="IPR013083">
    <property type="entry name" value="Znf_RING/FYVE/PHD"/>
</dbReference>
<dbReference type="Gene3D" id="2.60.120.920">
    <property type="match status" value="1"/>
</dbReference>
<dbReference type="SUPFAM" id="SSF57850">
    <property type="entry name" value="RING/U-box"/>
    <property type="match status" value="1"/>
</dbReference>
<dbReference type="InterPro" id="IPR017907">
    <property type="entry name" value="Znf_RING_CS"/>
</dbReference>
<dbReference type="InterPro" id="IPR003877">
    <property type="entry name" value="SPRY_dom"/>
</dbReference>
<accession>A0A8C6T8F3</accession>
<dbReference type="Pfam" id="PF00622">
    <property type="entry name" value="SPRY"/>
    <property type="match status" value="1"/>
</dbReference>
<dbReference type="PRINTS" id="PR01407">
    <property type="entry name" value="BUTYPHLNCDUF"/>
</dbReference>
<evidence type="ECO:0000259" key="8">
    <source>
        <dbReference type="PROSITE" id="PS50188"/>
    </source>
</evidence>
<dbReference type="InterPro" id="IPR043136">
    <property type="entry name" value="B30.2/SPRY_sf"/>
</dbReference>
<protein>
    <submittedName>
        <fullName evidence="9">Uncharacterized protein</fullName>
    </submittedName>
</protein>
<sequence length="389" mass="44603">MLLEYFQLDTQAFSCSICLDFLKEPTTLPCGHNYCRSCIQSYWDKRDESSCPQCRQRFSPRPVLVTNTMLAELVEHVQRIELFVHSEVSREIRALQEKEEAQLKQLHDQLQRDIALLRITVSELDSLTPGRALQHYPPLSALDPPRTYALSLGSLEQAASAVTALTDLLKVTLKDGLQNISQGFRTDQHPPPRPETALSLPEPKTREEFINYAREIVLDPNTAHQKLKLSRGNRRVTNDSYGAHSVHPDRFRYFYQVLSRDGLTGRCYWEVEWEDFDVIAVSYKNIKRKGDSEKSEFGFNDKSWALQGKPHCSSFWHHRVETELSGPVSGRIGVYLDHSAGVLAFYSICNSKINRLIHRVQTTFTQPLYAGVRFFNTHPSVAAYFPKLK</sequence>
<dbReference type="PANTHER" id="PTHR25465">
    <property type="entry name" value="B-BOX DOMAIN CONTAINING"/>
    <property type="match status" value="1"/>
</dbReference>
<dbReference type="Gene3D" id="3.30.40.10">
    <property type="entry name" value="Zinc/RING finger domain, C3HC4 (zinc finger)"/>
    <property type="match status" value="1"/>
</dbReference>
<dbReference type="SMART" id="SM00589">
    <property type="entry name" value="PRY"/>
    <property type="match status" value="1"/>
</dbReference>
<dbReference type="Pfam" id="PF13765">
    <property type="entry name" value="PRY"/>
    <property type="match status" value="1"/>
</dbReference>
<dbReference type="InterPro" id="IPR003879">
    <property type="entry name" value="Butyrophylin_SPRY"/>
</dbReference>